<accession>S3K5B5</accession>
<comment type="caution">
    <text evidence="2">The sequence shown here is derived from an EMBL/GenBank/DDBJ whole genome shotgun (WGS) entry which is preliminary data.</text>
</comment>
<organism evidence="2 3">
    <name type="scientific">Treponema maltophilum ATCC 51939</name>
    <dbReference type="NCBI Taxonomy" id="1125699"/>
    <lineage>
        <taxon>Bacteria</taxon>
        <taxon>Pseudomonadati</taxon>
        <taxon>Spirochaetota</taxon>
        <taxon>Spirochaetia</taxon>
        <taxon>Spirochaetales</taxon>
        <taxon>Treponemataceae</taxon>
        <taxon>Treponema</taxon>
    </lineage>
</organism>
<dbReference type="eggNOG" id="COG5341">
    <property type="taxonomic scope" value="Bacteria"/>
</dbReference>
<dbReference type="OrthoDB" id="47603at2"/>
<proteinExistence type="predicted"/>
<protein>
    <submittedName>
        <fullName evidence="2">Uncharacterized protein</fullName>
    </submittedName>
</protein>
<name>S3K5B5_TREMA</name>
<gene>
    <name evidence="2" type="ORF">HMPREF9194_00140</name>
</gene>
<feature type="transmembrane region" description="Helical" evidence="1">
    <location>
        <begin position="65"/>
        <end position="83"/>
    </location>
</feature>
<keyword evidence="3" id="KW-1185">Reference proteome</keyword>
<evidence type="ECO:0000313" key="3">
    <source>
        <dbReference type="Proteomes" id="UP000014541"/>
    </source>
</evidence>
<dbReference type="STRING" id="1125699.HMPREF9194_00140"/>
<keyword evidence="1" id="KW-0472">Membrane</keyword>
<reference evidence="2 3" key="1">
    <citation type="submission" date="2013-04" db="EMBL/GenBank/DDBJ databases">
        <title>The Genome Sequence of Treponema maltophilum ATCC 51939.</title>
        <authorList>
            <consortium name="The Broad Institute Genomics Platform"/>
            <person name="Earl A."/>
            <person name="Ward D."/>
            <person name="Feldgarden M."/>
            <person name="Gevers D."/>
            <person name="Leonetti C."/>
            <person name="Blanton J.M."/>
            <person name="Dewhirst F.E."/>
            <person name="Izard J."/>
            <person name="Walker B."/>
            <person name="Young S."/>
            <person name="Zeng Q."/>
            <person name="Gargeya S."/>
            <person name="Fitzgerald M."/>
            <person name="Haas B."/>
            <person name="Abouelleil A."/>
            <person name="Allen A.W."/>
            <person name="Alvarado L."/>
            <person name="Arachchi H.M."/>
            <person name="Berlin A.M."/>
            <person name="Chapman S.B."/>
            <person name="Gainer-Dewar J."/>
            <person name="Goldberg J."/>
            <person name="Griggs A."/>
            <person name="Gujja S."/>
            <person name="Hansen M."/>
            <person name="Howarth C."/>
            <person name="Imamovic A."/>
            <person name="Ireland A."/>
            <person name="Larimer J."/>
            <person name="McCowan C."/>
            <person name="Murphy C."/>
            <person name="Pearson M."/>
            <person name="Poon T.W."/>
            <person name="Priest M."/>
            <person name="Roberts A."/>
            <person name="Saif S."/>
            <person name="Shea T."/>
            <person name="Sisk P."/>
            <person name="Sykes S."/>
            <person name="Wortman J."/>
            <person name="Nusbaum C."/>
            <person name="Birren B."/>
        </authorList>
    </citation>
    <scope>NUCLEOTIDE SEQUENCE [LARGE SCALE GENOMIC DNA]</scope>
    <source>
        <strain evidence="2 3">ATCC 51939</strain>
    </source>
</reference>
<dbReference type="PATRIC" id="fig|1125699.3.peg.140"/>
<dbReference type="HOGENOM" id="CLU_1795627_0_0_12"/>
<sequence>MSGHPDIGESLSAYLQACLNDNTGFFSCQEKPARKTEPARDIPWDKGDIKGGKAVHKIKLKPIDYIIGVLFLCTAIFSLVYAIRHKDGSPRLIVTAGRTEWVYPLNVDRTIEVEGALGISRIAIENGFVRFLDSPCSNRICVQSPPLWREGDWSACLPNQVFLRIEGAPSYKDEFDAIGF</sequence>
<dbReference type="InterPro" id="IPR038690">
    <property type="entry name" value="NusG_2_sf"/>
</dbReference>
<dbReference type="CDD" id="cd09910">
    <property type="entry name" value="NGN-insert_like"/>
    <property type="match status" value="1"/>
</dbReference>
<dbReference type="EMBL" id="ATFF01000002">
    <property type="protein sequence ID" value="EPF32151.1"/>
    <property type="molecule type" value="Genomic_DNA"/>
</dbReference>
<keyword evidence="1" id="KW-1133">Transmembrane helix</keyword>
<evidence type="ECO:0000313" key="2">
    <source>
        <dbReference type="EMBL" id="EPF32151.1"/>
    </source>
</evidence>
<evidence type="ECO:0000256" key="1">
    <source>
        <dbReference type="SAM" id="Phobius"/>
    </source>
</evidence>
<dbReference type="Gene3D" id="2.60.320.10">
    <property type="entry name" value="N-utilization substance G protein NusG, insert domain"/>
    <property type="match status" value="1"/>
</dbReference>
<dbReference type="Proteomes" id="UP000014541">
    <property type="component" value="Unassembled WGS sequence"/>
</dbReference>
<dbReference type="Pfam" id="PF07009">
    <property type="entry name" value="NusG_II"/>
    <property type="match status" value="1"/>
</dbReference>
<dbReference type="AlphaFoldDB" id="S3K5B5"/>
<keyword evidence="1" id="KW-0812">Transmembrane</keyword>